<dbReference type="InterPro" id="IPR042173">
    <property type="entry name" value="RNase_J_2"/>
</dbReference>
<protein>
    <submittedName>
        <fullName evidence="8">MBL fold metallo-hydrolase</fullName>
    </submittedName>
</protein>
<evidence type="ECO:0000256" key="1">
    <source>
        <dbReference type="ARBA" id="ARBA00022722"/>
    </source>
</evidence>
<keyword evidence="2" id="KW-0479">Metal-binding</keyword>
<dbReference type="GO" id="GO:0003723">
    <property type="term" value="F:RNA binding"/>
    <property type="evidence" value="ECO:0007669"/>
    <property type="project" value="UniProtKB-KW"/>
</dbReference>
<dbReference type="AlphaFoldDB" id="A0A2N5XSP2"/>
<dbReference type="Gene3D" id="3.40.50.10710">
    <property type="entry name" value="Metallo-hydrolase/oxidoreductase"/>
    <property type="match status" value="1"/>
</dbReference>
<dbReference type="OrthoDB" id="9770211at2"/>
<dbReference type="SMART" id="SM00849">
    <property type="entry name" value="Lactamase_B"/>
    <property type="match status" value="1"/>
</dbReference>
<dbReference type="Proteomes" id="UP000234881">
    <property type="component" value="Unassembled WGS sequence"/>
</dbReference>
<keyword evidence="5" id="KW-0269">Exonuclease</keyword>
<keyword evidence="6" id="KW-0694">RNA-binding</keyword>
<keyword evidence="4" id="KW-0862">Zinc</keyword>
<dbReference type="RefSeq" id="WP_101533497.1">
    <property type="nucleotide sequence ID" value="NZ_PKUQ01000016.1"/>
</dbReference>
<dbReference type="Gene3D" id="3.60.15.10">
    <property type="entry name" value="Ribonuclease Z/Hydroxyacylglutathione hydrolase-like"/>
    <property type="match status" value="1"/>
</dbReference>
<feature type="domain" description="Metallo-beta-lactamase" evidence="7">
    <location>
        <begin position="18"/>
        <end position="226"/>
    </location>
</feature>
<dbReference type="InterPro" id="IPR041636">
    <property type="entry name" value="RNase_J_C"/>
</dbReference>
<dbReference type="Gene3D" id="3.10.20.580">
    <property type="match status" value="1"/>
</dbReference>
<dbReference type="Pfam" id="PF07521">
    <property type="entry name" value="RMMBL"/>
    <property type="match status" value="1"/>
</dbReference>
<dbReference type="Pfam" id="PF17770">
    <property type="entry name" value="RNase_J_C"/>
    <property type="match status" value="1"/>
</dbReference>
<proteinExistence type="predicted"/>
<evidence type="ECO:0000313" key="9">
    <source>
        <dbReference type="Proteomes" id="UP000234881"/>
    </source>
</evidence>
<evidence type="ECO:0000256" key="6">
    <source>
        <dbReference type="ARBA" id="ARBA00022884"/>
    </source>
</evidence>
<dbReference type="Pfam" id="PF22505">
    <property type="entry name" value="RNase_J_b_CASP"/>
    <property type="match status" value="1"/>
</dbReference>
<evidence type="ECO:0000256" key="4">
    <source>
        <dbReference type="ARBA" id="ARBA00022833"/>
    </source>
</evidence>
<keyword evidence="3 8" id="KW-0378">Hydrolase</keyword>
<accession>A0A2N5XSP2</accession>
<dbReference type="InterPro" id="IPR011108">
    <property type="entry name" value="RMMBL"/>
</dbReference>
<evidence type="ECO:0000259" key="7">
    <source>
        <dbReference type="SMART" id="SM00849"/>
    </source>
</evidence>
<evidence type="ECO:0000256" key="2">
    <source>
        <dbReference type="ARBA" id="ARBA00022723"/>
    </source>
</evidence>
<reference evidence="8 9" key="1">
    <citation type="submission" date="2018-01" db="EMBL/GenBank/DDBJ databases">
        <title>The draft genome sequence of Cohaesibacter sp. H1304.</title>
        <authorList>
            <person name="Wang N.-N."/>
            <person name="Du Z.-J."/>
        </authorList>
    </citation>
    <scope>NUCLEOTIDE SEQUENCE [LARGE SCALE GENOMIC DNA]</scope>
    <source>
        <strain evidence="8 9">H1304</strain>
    </source>
</reference>
<dbReference type="Pfam" id="PF12706">
    <property type="entry name" value="Lactamase_B_2"/>
    <property type="match status" value="1"/>
</dbReference>
<keyword evidence="9" id="KW-1185">Reference proteome</keyword>
<dbReference type="CDD" id="cd07714">
    <property type="entry name" value="RNaseJ_MBL-fold"/>
    <property type="match status" value="1"/>
</dbReference>
<dbReference type="InterPro" id="IPR055132">
    <property type="entry name" value="RNase_J_b_CASP"/>
</dbReference>
<dbReference type="PANTHER" id="PTHR43694">
    <property type="entry name" value="RIBONUCLEASE J"/>
    <property type="match status" value="1"/>
</dbReference>
<organism evidence="8 9">
    <name type="scientific">Cohaesibacter celericrescens</name>
    <dbReference type="NCBI Taxonomy" id="2067669"/>
    <lineage>
        <taxon>Bacteria</taxon>
        <taxon>Pseudomonadati</taxon>
        <taxon>Pseudomonadota</taxon>
        <taxon>Alphaproteobacteria</taxon>
        <taxon>Hyphomicrobiales</taxon>
        <taxon>Cohaesibacteraceae</taxon>
    </lineage>
</organism>
<dbReference type="GO" id="GO:0004527">
    <property type="term" value="F:exonuclease activity"/>
    <property type="evidence" value="ECO:0007669"/>
    <property type="project" value="UniProtKB-KW"/>
</dbReference>
<dbReference type="GO" id="GO:0046872">
    <property type="term" value="F:metal ion binding"/>
    <property type="evidence" value="ECO:0007669"/>
    <property type="project" value="UniProtKB-KW"/>
</dbReference>
<evidence type="ECO:0000313" key="8">
    <source>
        <dbReference type="EMBL" id="PLW77480.1"/>
    </source>
</evidence>
<sequence>MEASELVFMPLGGVGEIGMNMALYGVGPKDDRRWLIVDFGVAFAHEAHPGADLIFADIRFLEHEKDRIEGIVITHGHEDHFGALFSLWPKLRAPVYATGFLADLVAAKGEAEYDAEDVPVTRVAQGEAVQIGPFNVEFVPVSHSIPEANALAIRTKHGLVLHTGDWKLDETPGVGRGTDIARLKELGQEGVLALVGDSTNATTEGSSISERDVEEELKRLIAKAPHRVAVTTFASNVSRVQAIARAARANDRQCVVVGRALLRFIEVAQEQGYLTDVPEFLSDDEYGYLPRDKVVAILTGSQGEKRAALARVASGEHRSVQFSKGDQVIMSSKTIPGNERAIGEVINNLARQDVDVITVKDAPVHVSGHPKRGDMRKLYEWIQPEMAIPVHGEEMHLKAHGKLARELGVREVLHVRNGWMARLAGGKVRSWDTNRGGRLYKDGSLVGTFEDMGIQERRKLSFVGHITVSITVNRQGEVLGQPQMCLAGIPERDAKGRLFISIVESGIFGALKGMPAKKRKDVDLLREAVRRSVRGEVHQYWSKKPVVAVMINLV</sequence>
<evidence type="ECO:0000256" key="3">
    <source>
        <dbReference type="ARBA" id="ARBA00022801"/>
    </source>
</evidence>
<dbReference type="PANTHER" id="PTHR43694:SF1">
    <property type="entry name" value="RIBONUCLEASE J"/>
    <property type="match status" value="1"/>
</dbReference>
<gene>
    <name evidence="8" type="ORF">C0081_09165</name>
</gene>
<dbReference type="InterPro" id="IPR001279">
    <property type="entry name" value="Metallo-B-lactamas"/>
</dbReference>
<dbReference type="EMBL" id="PKUQ01000016">
    <property type="protein sequence ID" value="PLW77480.1"/>
    <property type="molecule type" value="Genomic_DNA"/>
</dbReference>
<dbReference type="InterPro" id="IPR036866">
    <property type="entry name" value="RibonucZ/Hydroxyglut_hydro"/>
</dbReference>
<evidence type="ECO:0000256" key="5">
    <source>
        <dbReference type="ARBA" id="ARBA00022839"/>
    </source>
</evidence>
<comment type="caution">
    <text evidence="8">The sequence shown here is derived from an EMBL/GenBank/DDBJ whole genome shotgun (WGS) entry which is preliminary data.</text>
</comment>
<keyword evidence="1" id="KW-0540">Nuclease</keyword>
<name>A0A2N5XSP2_9HYPH</name>
<dbReference type="SUPFAM" id="SSF56281">
    <property type="entry name" value="Metallo-hydrolase/oxidoreductase"/>
    <property type="match status" value="1"/>
</dbReference>